<gene>
    <name evidence="1" type="ORF">MPUL_53760</name>
</gene>
<dbReference type="Proteomes" id="UP000467252">
    <property type="component" value="Chromosome"/>
</dbReference>
<evidence type="ECO:0000313" key="2">
    <source>
        <dbReference type="Proteomes" id="UP000467252"/>
    </source>
</evidence>
<name>A0A7I7US38_MYCPV</name>
<protein>
    <submittedName>
        <fullName evidence="1">Uncharacterized protein</fullName>
    </submittedName>
</protein>
<organism evidence="1 2">
    <name type="scientific">Mycolicibacterium pulveris</name>
    <name type="common">Mycobacterium pulveris</name>
    <dbReference type="NCBI Taxonomy" id="36813"/>
    <lineage>
        <taxon>Bacteria</taxon>
        <taxon>Bacillati</taxon>
        <taxon>Actinomycetota</taxon>
        <taxon>Actinomycetes</taxon>
        <taxon>Mycobacteriales</taxon>
        <taxon>Mycobacteriaceae</taxon>
        <taxon>Mycolicibacterium</taxon>
    </lineage>
</organism>
<keyword evidence="2" id="KW-1185">Reference proteome</keyword>
<sequence length="114" mass="12222">MVGTLTAVGARGLYSVQRVGNEWVLQGVGHDDLPMLALPRQAVPDAHVGPNVRPRIDRRAPIESQVGSENSAGGGVVALTVEQRWLLMTMGGRQIVDADRAGWRESSDAVPLEQ</sequence>
<reference evidence="1 2" key="1">
    <citation type="journal article" date="2019" name="Emerg. Microbes Infect.">
        <title>Comprehensive subspecies identification of 175 nontuberculous mycobacteria species based on 7547 genomic profiles.</title>
        <authorList>
            <person name="Matsumoto Y."/>
            <person name="Kinjo T."/>
            <person name="Motooka D."/>
            <person name="Nabeya D."/>
            <person name="Jung N."/>
            <person name="Uechi K."/>
            <person name="Horii T."/>
            <person name="Iida T."/>
            <person name="Fujita J."/>
            <person name="Nakamura S."/>
        </authorList>
    </citation>
    <scope>NUCLEOTIDE SEQUENCE [LARGE SCALE GENOMIC DNA]</scope>
    <source>
        <strain evidence="1 2">JCM 6370</strain>
    </source>
</reference>
<proteinExistence type="predicted"/>
<accession>A0A7I7US38</accession>
<evidence type="ECO:0000313" key="1">
    <source>
        <dbReference type="EMBL" id="BBY84218.1"/>
    </source>
</evidence>
<dbReference type="EMBL" id="AP022599">
    <property type="protein sequence ID" value="BBY84218.1"/>
    <property type="molecule type" value="Genomic_DNA"/>
</dbReference>
<dbReference type="AlphaFoldDB" id="A0A7I7US38"/>
<dbReference type="RefSeq" id="WP_163905635.1">
    <property type="nucleotide sequence ID" value="NZ_AP022599.1"/>
</dbReference>